<proteinExistence type="predicted"/>
<evidence type="ECO:0000259" key="1">
    <source>
        <dbReference type="Pfam" id="PF04043"/>
    </source>
</evidence>
<dbReference type="Proteomes" id="UP000639772">
    <property type="component" value="Unassembled WGS sequence"/>
</dbReference>
<sequence length="144" mass="15431">MCLFLNPVPSTFHMLRRPKAQLFLIIASLCISEREDHSMSMIYFIALLLLPSVTATAGEANAVAATCNLTLYFDVCASSLRSDQRNRGANLRGLVDISVDLSVAHAKGTVAQLRKMKAQSSAAAGCRGKKMALGIADWTTSASP</sequence>
<dbReference type="AlphaFoldDB" id="A0A835PH18"/>
<protein>
    <recommendedName>
        <fullName evidence="1">Pectinesterase inhibitor domain-containing protein</fullName>
    </recommendedName>
</protein>
<evidence type="ECO:0000313" key="3">
    <source>
        <dbReference type="Proteomes" id="UP000639772"/>
    </source>
</evidence>
<dbReference type="Gene3D" id="1.20.140.40">
    <property type="entry name" value="Invertase/pectin methylesterase inhibitor family protein"/>
    <property type="match status" value="1"/>
</dbReference>
<name>A0A835PH18_VANPL</name>
<dbReference type="InterPro" id="IPR035513">
    <property type="entry name" value="Invertase/methylesterase_inhib"/>
</dbReference>
<organism evidence="2 3">
    <name type="scientific">Vanilla planifolia</name>
    <name type="common">Vanilla</name>
    <dbReference type="NCBI Taxonomy" id="51239"/>
    <lineage>
        <taxon>Eukaryota</taxon>
        <taxon>Viridiplantae</taxon>
        <taxon>Streptophyta</taxon>
        <taxon>Embryophyta</taxon>
        <taxon>Tracheophyta</taxon>
        <taxon>Spermatophyta</taxon>
        <taxon>Magnoliopsida</taxon>
        <taxon>Liliopsida</taxon>
        <taxon>Asparagales</taxon>
        <taxon>Orchidaceae</taxon>
        <taxon>Vanilloideae</taxon>
        <taxon>Vanilleae</taxon>
        <taxon>Vanilla</taxon>
    </lineage>
</organism>
<dbReference type="OrthoDB" id="1899334at2759"/>
<feature type="domain" description="Pectinesterase inhibitor" evidence="1">
    <location>
        <begin position="62"/>
        <end position="123"/>
    </location>
</feature>
<reference evidence="2 3" key="1">
    <citation type="journal article" date="2020" name="Nat. Food">
        <title>A phased Vanilla planifolia genome enables genetic improvement of flavour and production.</title>
        <authorList>
            <person name="Hasing T."/>
            <person name="Tang H."/>
            <person name="Brym M."/>
            <person name="Khazi F."/>
            <person name="Huang T."/>
            <person name="Chambers A.H."/>
        </authorList>
    </citation>
    <scope>NUCLEOTIDE SEQUENCE [LARGE SCALE GENOMIC DNA]</scope>
    <source>
        <tissue evidence="2">Leaf</tissue>
    </source>
</reference>
<dbReference type="InterPro" id="IPR006501">
    <property type="entry name" value="Pectinesterase_inhib_dom"/>
</dbReference>
<dbReference type="NCBIfam" id="TIGR01614">
    <property type="entry name" value="PME_inhib"/>
    <property type="match status" value="1"/>
</dbReference>
<gene>
    <name evidence="2" type="ORF">HPP92_026098</name>
</gene>
<dbReference type="Pfam" id="PF04043">
    <property type="entry name" value="PMEI"/>
    <property type="match status" value="1"/>
</dbReference>
<dbReference type="GO" id="GO:0004857">
    <property type="term" value="F:enzyme inhibitor activity"/>
    <property type="evidence" value="ECO:0007669"/>
    <property type="project" value="InterPro"/>
</dbReference>
<accession>A0A835PH18</accession>
<dbReference type="EMBL" id="JADCNM010000050">
    <property type="protein sequence ID" value="KAG0451739.1"/>
    <property type="molecule type" value="Genomic_DNA"/>
</dbReference>
<comment type="caution">
    <text evidence="2">The sequence shown here is derived from an EMBL/GenBank/DDBJ whole genome shotgun (WGS) entry which is preliminary data.</text>
</comment>
<evidence type="ECO:0000313" key="2">
    <source>
        <dbReference type="EMBL" id="KAG0451739.1"/>
    </source>
</evidence>
<dbReference type="SUPFAM" id="SSF101148">
    <property type="entry name" value="Plant invertase/pectin methylesterase inhibitor"/>
    <property type="match status" value="1"/>
</dbReference>